<dbReference type="GO" id="GO:0008194">
    <property type="term" value="F:UDP-glycosyltransferase activity"/>
    <property type="evidence" value="ECO:0007669"/>
    <property type="project" value="InterPro"/>
</dbReference>
<gene>
    <name evidence="4" type="ORF">APLA_LOCUS13952</name>
</gene>
<dbReference type="EMBL" id="CADEBD010000364">
    <property type="protein sequence ID" value="CAB3252156.1"/>
    <property type="molecule type" value="Genomic_DNA"/>
</dbReference>
<keyword evidence="3" id="KW-0808">Transferase</keyword>
<proteinExistence type="inferred from homology"/>
<dbReference type="InterPro" id="IPR002213">
    <property type="entry name" value="UDP_glucos_trans"/>
</dbReference>
<comment type="caution">
    <text evidence="4">The sequence shown here is derived from an EMBL/GenBank/DDBJ whole genome shotgun (WGS) entry which is preliminary data.</text>
</comment>
<keyword evidence="2" id="KW-0328">Glycosyltransferase</keyword>
<comment type="similarity">
    <text evidence="1">Belongs to the UDP-glycosyltransferase family.</text>
</comment>
<evidence type="ECO:0000256" key="2">
    <source>
        <dbReference type="ARBA" id="ARBA00022676"/>
    </source>
</evidence>
<dbReference type="PANTHER" id="PTHR48043:SF159">
    <property type="entry name" value="EG:EG0003.4 PROTEIN-RELATED"/>
    <property type="match status" value="1"/>
</dbReference>
<organism evidence="4 5">
    <name type="scientific">Arctia plantaginis</name>
    <name type="common">Wood tiger moth</name>
    <name type="synonym">Phalaena plantaginis</name>
    <dbReference type="NCBI Taxonomy" id="874455"/>
    <lineage>
        <taxon>Eukaryota</taxon>
        <taxon>Metazoa</taxon>
        <taxon>Ecdysozoa</taxon>
        <taxon>Arthropoda</taxon>
        <taxon>Hexapoda</taxon>
        <taxon>Insecta</taxon>
        <taxon>Pterygota</taxon>
        <taxon>Neoptera</taxon>
        <taxon>Endopterygota</taxon>
        <taxon>Lepidoptera</taxon>
        <taxon>Glossata</taxon>
        <taxon>Ditrysia</taxon>
        <taxon>Noctuoidea</taxon>
        <taxon>Erebidae</taxon>
        <taxon>Arctiinae</taxon>
        <taxon>Arctia</taxon>
    </lineage>
</organism>
<dbReference type="Gene3D" id="3.40.50.2000">
    <property type="entry name" value="Glycogen Phosphorylase B"/>
    <property type="match status" value="1"/>
</dbReference>
<evidence type="ECO:0000313" key="4">
    <source>
        <dbReference type="EMBL" id="CAB3252156.1"/>
    </source>
</evidence>
<evidence type="ECO:0000256" key="1">
    <source>
        <dbReference type="ARBA" id="ARBA00009995"/>
    </source>
</evidence>
<dbReference type="SUPFAM" id="SSF53756">
    <property type="entry name" value="UDP-Glycosyltransferase/glycogen phosphorylase"/>
    <property type="match status" value="1"/>
</dbReference>
<dbReference type="AlphaFoldDB" id="A0A8S1AZT6"/>
<protein>
    <recommendedName>
        <fullName evidence="6">UDP-glycosyltransferase</fullName>
    </recommendedName>
</protein>
<accession>A0A8S1AZT6</accession>
<evidence type="ECO:0008006" key="6">
    <source>
        <dbReference type="Google" id="ProtNLM"/>
    </source>
</evidence>
<dbReference type="OrthoDB" id="6782018at2759"/>
<dbReference type="InterPro" id="IPR050271">
    <property type="entry name" value="UDP-glycosyltransferase"/>
</dbReference>
<evidence type="ECO:0000313" key="5">
    <source>
        <dbReference type="Proteomes" id="UP000494256"/>
    </source>
</evidence>
<dbReference type="Proteomes" id="UP000494256">
    <property type="component" value="Unassembled WGS sequence"/>
</dbReference>
<name>A0A8S1AZT6_ARCPL</name>
<sequence length="495" mass="56330">MPGRSHTTLGDAVVRSLLKGGHNVTYITTFTQLGSENLTVINVNPPGDAYNQDGDRPRLSELLRSTLPSHHELTIGAKYAVRALRHEKVQLLMRMKTVTFDVVVAEWFYSGLLAPLAEVFECPLIWYSPVDATWMNLQLVHESPNPAYAADLQASNKASEIPSVTERAQRIWKQMYLTAYQYYMTHYVETPLYYEQYQLAIQLRGRSPPLYDDLIYSGAMMLINSQPTLGQNLPLPNNAKYIGVHHVGNAEPLTKELQDILKNSKDGVIYVNFGSTITEELPDEMLEQLIKVFRHVDLDIIWKYGDKLERVPANVHIVEWVPQQALLKHPKVKMTISHAAYLTYIEAMFYGVPLIGIPVFGDQLLTMDVAIARGRGIKVHYTEKLAFRLKEAINEVLGNITYKTNAKEVSSILHRPLVPPSQELRYWVELVMSTGGATHLRSPALQLNMIERYHIDVAGLIFLTYWFLTKVAKLVKVYWDDFGTDTGTEEREKIE</sequence>
<dbReference type="Pfam" id="PF00201">
    <property type="entry name" value="UDPGT"/>
    <property type="match status" value="1"/>
</dbReference>
<dbReference type="CDD" id="cd03784">
    <property type="entry name" value="GT1_Gtf-like"/>
    <property type="match status" value="1"/>
</dbReference>
<reference evidence="4 5" key="1">
    <citation type="submission" date="2020-04" db="EMBL/GenBank/DDBJ databases">
        <authorList>
            <person name="Wallbank WR R."/>
            <person name="Pardo Diaz C."/>
            <person name="Kozak K."/>
            <person name="Martin S."/>
            <person name="Jiggins C."/>
            <person name="Moest M."/>
            <person name="Warren A I."/>
            <person name="Byers J.R.P. K."/>
            <person name="Montejo-Kovacevich G."/>
            <person name="Yen C E."/>
        </authorList>
    </citation>
    <scope>NUCLEOTIDE SEQUENCE [LARGE SCALE GENOMIC DNA]</scope>
</reference>
<dbReference type="FunFam" id="3.40.50.2000:FF:000050">
    <property type="entry name" value="UDP-glucuronosyltransferase"/>
    <property type="match status" value="1"/>
</dbReference>
<dbReference type="PANTHER" id="PTHR48043">
    <property type="entry name" value="EG:EG0003.4 PROTEIN-RELATED"/>
    <property type="match status" value="1"/>
</dbReference>
<evidence type="ECO:0000256" key="3">
    <source>
        <dbReference type="ARBA" id="ARBA00022679"/>
    </source>
</evidence>